<keyword evidence="3" id="KW-1185">Reference proteome</keyword>
<reference evidence="2 3" key="1">
    <citation type="journal article" date="2015" name="Biotechnol. Biofuels">
        <title>Enhanced degradation of softwood versus hardwood by the white-rot fungus Pycnoporus coccineus.</title>
        <authorList>
            <person name="Couturier M."/>
            <person name="Navarro D."/>
            <person name="Chevret D."/>
            <person name="Henrissat B."/>
            <person name="Piumi F."/>
            <person name="Ruiz-Duenas F.J."/>
            <person name="Martinez A.T."/>
            <person name="Grigoriev I.V."/>
            <person name="Riley R."/>
            <person name="Lipzen A."/>
            <person name="Berrin J.G."/>
            <person name="Master E.R."/>
            <person name="Rosso M.N."/>
        </authorList>
    </citation>
    <scope>NUCLEOTIDE SEQUENCE [LARGE SCALE GENOMIC DNA]</scope>
    <source>
        <strain evidence="2 3">BRFM310</strain>
    </source>
</reference>
<feature type="compositionally biased region" description="Polar residues" evidence="1">
    <location>
        <begin position="715"/>
        <end position="724"/>
    </location>
</feature>
<dbReference type="STRING" id="1353009.A0A1Y2IP61"/>
<evidence type="ECO:0000313" key="2">
    <source>
        <dbReference type="EMBL" id="OSD02908.1"/>
    </source>
</evidence>
<accession>A0A1Y2IP61</accession>
<dbReference type="Proteomes" id="UP000193067">
    <property type="component" value="Unassembled WGS sequence"/>
</dbReference>
<feature type="region of interest" description="Disordered" evidence="1">
    <location>
        <begin position="148"/>
        <end position="215"/>
    </location>
</feature>
<dbReference type="InterPro" id="IPR018822">
    <property type="entry name" value="UPF0646"/>
</dbReference>
<feature type="compositionally biased region" description="Basic and acidic residues" evidence="1">
    <location>
        <begin position="564"/>
        <end position="574"/>
    </location>
</feature>
<feature type="compositionally biased region" description="Basic and acidic residues" evidence="1">
    <location>
        <begin position="687"/>
        <end position="712"/>
    </location>
</feature>
<protein>
    <submittedName>
        <fullName evidence="2">Uncharacterized protein</fullName>
    </submittedName>
</protein>
<feature type="compositionally biased region" description="Low complexity" evidence="1">
    <location>
        <begin position="789"/>
        <end position="799"/>
    </location>
</feature>
<evidence type="ECO:0000256" key="1">
    <source>
        <dbReference type="SAM" id="MobiDB-lite"/>
    </source>
</evidence>
<proteinExistence type="predicted"/>
<organism evidence="2 3">
    <name type="scientific">Trametes coccinea (strain BRFM310)</name>
    <name type="common">Pycnoporus coccineus</name>
    <dbReference type="NCBI Taxonomy" id="1353009"/>
    <lineage>
        <taxon>Eukaryota</taxon>
        <taxon>Fungi</taxon>
        <taxon>Dikarya</taxon>
        <taxon>Basidiomycota</taxon>
        <taxon>Agaricomycotina</taxon>
        <taxon>Agaricomycetes</taxon>
        <taxon>Polyporales</taxon>
        <taxon>Polyporaceae</taxon>
        <taxon>Trametes</taxon>
    </lineage>
</organism>
<sequence length="892" mass="93998">MAEPFDAMMADSGDVDVSMHSGGMVTTDSWLSAEASMGDVAFSTESATFDYSQGGVEIEMLDDDEAITEYDMADEGAAYDELQDIEFHDASRAPSLPPANDVALDAPVEDGGFMQAPSSDGGAHVNPHSFHDQIPEPSAEQLAGDIADAPPVADPMHSQGSFEASATDADAATASVTPSLTPNVSEAPQLNVSTSEHQPVPPSDHAEQGGASNTAQQLAGLDSNPVSEHDNHEVEILHQPAVGEGVQSQVEQAAIGAAHISAEEVVGESATDNGDPHEISEGVYIDPPPPVLLSLPPSAEPSECCLFNQPASSISASPTGSGEPDTAAGSLHLLLQDRPTLYYEPLSSVFDALRHQDCVQNLPGCAEAELILDAYELQLAVSEDNLYAHEVTLHELNVIHDGSDLQGPLRLRLKLVSPRFVTRYHLLRDQIARFHLTTDGEEVHSNVLISGVPLADDRREEDAAHAERPAEDAATGAEYRDEDADQQPETEEGNFPEGTHENAGGSIHEVQPDSSGDSETVAGHATESANLDDRATARRDQEGEDVSQEVAADAALVEGAAEASTHESGEHSDADEGDDDADGEGSLDADGVHEGEDGEEGGDYVEHDDFPDDEDEFGDDLPEEVGGHVGDEAYTHHEAVEAVEGVAEGLDGEESGILDAHEEDAHDLAASSPVNQEGDEDGYPQSHDNHLNTDESTDIPEHFNSTDDRTEETLNETSSANSALCNADGAAVAHTDEGDVDAIEEPAHEESTTLSSDDEDGLIDDWDEGEAAPVEPAATSEQHVDGLSRKSSTATLASKTSKRAYDEVELDDFDDDPSQVTAASSPDTKRLRMAGQALLGERGPAGASQAGLAFARGVSVGFYGSVFTPCDSLDSLKTSRPTFGPSRRGPRG</sequence>
<feature type="compositionally biased region" description="Basic and acidic residues" evidence="1">
    <location>
        <begin position="458"/>
        <end position="471"/>
    </location>
</feature>
<name>A0A1Y2IP61_TRAC3</name>
<feature type="compositionally biased region" description="Acidic residues" evidence="1">
    <location>
        <begin position="609"/>
        <end position="623"/>
    </location>
</feature>
<feature type="region of interest" description="Disordered" evidence="1">
    <location>
        <begin position="458"/>
        <end position="829"/>
    </location>
</feature>
<feature type="compositionally biased region" description="Low complexity" evidence="1">
    <location>
        <begin position="164"/>
        <end position="175"/>
    </location>
</feature>
<feature type="compositionally biased region" description="Basic and acidic residues" evidence="1">
    <location>
        <begin position="531"/>
        <end position="541"/>
    </location>
</feature>
<feature type="compositionally biased region" description="Acidic residues" evidence="1">
    <location>
        <begin position="575"/>
        <end position="587"/>
    </location>
</feature>
<feature type="compositionally biased region" description="Low complexity" evidence="1">
    <location>
        <begin position="549"/>
        <end position="563"/>
    </location>
</feature>
<dbReference type="AlphaFoldDB" id="A0A1Y2IP61"/>
<feature type="region of interest" description="Disordered" evidence="1">
    <location>
        <begin position="91"/>
        <end position="135"/>
    </location>
</feature>
<feature type="compositionally biased region" description="Basic and acidic residues" evidence="1">
    <location>
        <begin position="625"/>
        <end position="640"/>
    </location>
</feature>
<dbReference type="EMBL" id="KZ084103">
    <property type="protein sequence ID" value="OSD02908.1"/>
    <property type="molecule type" value="Genomic_DNA"/>
</dbReference>
<dbReference type="OrthoDB" id="2507795at2759"/>
<feature type="region of interest" description="Disordered" evidence="1">
    <location>
        <begin position="872"/>
        <end position="892"/>
    </location>
</feature>
<feature type="compositionally biased region" description="Acidic residues" evidence="1">
    <location>
        <begin position="807"/>
        <end position="817"/>
    </location>
</feature>
<dbReference type="Pfam" id="PF10336">
    <property type="entry name" value="DUF2420"/>
    <property type="match status" value="1"/>
</dbReference>
<feature type="compositionally biased region" description="Acidic residues" evidence="1">
    <location>
        <begin position="480"/>
        <end position="494"/>
    </location>
</feature>
<evidence type="ECO:0000313" key="3">
    <source>
        <dbReference type="Proteomes" id="UP000193067"/>
    </source>
</evidence>
<gene>
    <name evidence="2" type="ORF">PYCCODRAFT_1467582</name>
</gene>
<feature type="compositionally biased region" description="Polar residues" evidence="1">
    <location>
        <begin position="176"/>
        <end position="197"/>
    </location>
</feature>
<feature type="compositionally biased region" description="Acidic residues" evidence="1">
    <location>
        <begin position="756"/>
        <end position="770"/>
    </location>
</feature>